<name>A0ABQ9WCC5_SAGOE</name>
<sequence>MRTAQIQENETWCIGALPGSRDPAATSSCSTAMAQASPPLPESMHSTGSPEAQPEQEALLLPTGLGSNGPGPRPATTGPGPRRQSHTGRTWLRTHFRRWL</sequence>
<gene>
    <name evidence="2" type="ORF">P7K49_000471</name>
</gene>
<organism evidence="2 3">
    <name type="scientific">Saguinus oedipus</name>
    <name type="common">Cotton-top tamarin</name>
    <name type="synonym">Oedipomidas oedipus</name>
    <dbReference type="NCBI Taxonomy" id="9490"/>
    <lineage>
        <taxon>Eukaryota</taxon>
        <taxon>Metazoa</taxon>
        <taxon>Chordata</taxon>
        <taxon>Craniata</taxon>
        <taxon>Vertebrata</taxon>
        <taxon>Euteleostomi</taxon>
        <taxon>Mammalia</taxon>
        <taxon>Eutheria</taxon>
        <taxon>Euarchontoglires</taxon>
        <taxon>Primates</taxon>
        <taxon>Haplorrhini</taxon>
        <taxon>Platyrrhini</taxon>
        <taxon>Cebidae</taxon>
        <taxon>Callitrichinae</taxon>
        <taxon>Saguinus</taxon>
    </lineage>
</organism>
<keyword evidence="3" id="KW-1185">Reference proteome</keyword>
<protein>
    <submittedName>
        <fullName evidence="2">Uncharacterized protein</fullName>
    </submittedName>
</protein>
<accession>A0ABQ9WCC5</accession>
<proteinExistence type="predicted"/>
<evidence type="ECO:0000313" key="2">
    <source>
        <dbReference type="EMBL" id="KAK2119085.1"/>
    </source>
</evidence>
<dbReference type="Proteomes" id="UP001266305">
    <property type="component" value="Unassembled WGS sequence"/>
</dbReference>
<comment type="caution">
    <text evidence="2">The sequence shown here is derived from an EMBL/GenBank/DDBJ whole genome shotgun (WGS) entry which is preliminary data.</text>
</comment>
<dbReference type="EMBL" id="JASSZA010000001">
    <property type="protein sequence ID" value="KAK2119085.1"/>
    <property type="molecule type" value="Genomic_DNA"/>
</dbReference>
<feature type="compositionally biased region" description="Polar residues" evidence="1">
    <location>
        <begin position="25"/>
        <end position="34"/>
    </location>
</feature>
<evidence type="ECO:0000256" key="1">
    <source>
        <dbReference type="SAM" id="MobiDB-lite"/>
    </source>
</evidence>
<reference evidence="2 3" key="1">
    <citation type="submission" date="2023-05" db="EMBL/GenBank/DDBJ databases">
        <title>B98-5 Cell Line De Novo Hybrid Assembly: An Optical Mapping Approach.</title>
        <authorList>
            <person name="Kananen K."/>
            <person name="Auerbach J.A."/>
            <person name="Kautto E."/>
            <person name="Blachly J.S."/>
        </authorList>
    </citation>
    <scope>NUCLEOTIDE SEQUENCE [LARGE SCALE GENOMIC DNA]</scope>
    <source>
        <strain evidence="2">B95-8</strain>
        <tissue evidence="2">Cell line</tissue>
    </source>
</reference>
<feature type="region of interest" description="Disordered" evidence="1">
    <location>
        <begin position="17"/>
        <end position="100"/>
    </location>
</feature>
<evidence type="ECO:0000313" key="3">
    <source>
        <dbReference type="Proteomes" id="UP001266305"/>
    </source>
</evidence>